<gene>
    <name evidence="2" type="ORF">FM037_03970</name>
</gene>
<dbReference type="Pfam" id="PF15976">
    <property type="entry name" value="CooC_C"/>
    <property type="match status" value="1"/>
</dbReference>
<dbReference type="Proteomes" id="UP000315947">
    <property type="component" value="Chromosome"/>
</dbReference>
<evidence type="ECO:0000313" key="3">
    <source>
        <dbReference type="Proteomes" id="UP000315947"/>
    </source>
</evidence>
<organism evidence="2 3">
    <name type="scientific">Shewanella psychropiezotolerans</name>
    <dbReference type="NCBI Taxonomy" id="2593655"/>
    <lineage>
        <taxon>Bacteria</taxon>
        <taxon>Pseudomonadati</taxon>
        <taxon>Pseudomonadota</taxon>
        <taxon>Gammaproteobacteria</taxon>
        <taxon>Alteromonadales</taxon>
        <taxon>Shewanellaceae</taxon>
        <taxon>Shewanella</taxon>
    </lineage>
</organism>
<proteinExistence type="predicted"/>
<dbReference type="InterPro" id="IPR031917">
    <property type="entry name" value="Pilus_assem_C"/>
</dbReference>
<protein>
    <recommendedName>
        <fullName evidence="1">Pilus assembly protein C-terminal domain-containing protein</fullName>
    </recommendedName>
</protein>
<dbReference type="RefSeq" id="WP_144044937.1">
    <property type="nucleotide sequence ID" value="NZ_CP041614.1"/>
</dbReference>
<dbReference type="EMBL" id="CP041614">
    <property type="protein sequence ID" value="QDO82548.1"/>
    <property type="molecule type" value="Genomic_DNA"/>
</dbReference>
<accession>A0ABX5WUH2</accession>
<name>A0ABX5WUH2_9GAMM</name>
<keyword evidence="3" id="KW-1185">Reference proteome</keyword>
<reference evidence="2 3" key="1">
    <citation type="submission" date="2019-07" db="EMBL/GenBank/DDBJ databases">
        <title>Shewanella sp. YLB-06 whole genomic sequence.</title>
        <authorList>
            <person name="Yu L."/>
        </authorList>
    </citation>
    <scope>NUCLEOTIDE SEQUENCE [LARGE SCALE GENOMIC DNA]</scope>
    <source>
        <strain evidence="2 3">YLB-06</strain>
    </source>
</reference>
<evidence type="ECO:0000313" key="2">
    <source>
        <dbReference type="EMBL" id="QDO82548.1"/>
    </source>
</evidence>
<evidence type="ECO:0000259" key="1">
    <source>
        <dbReference type="Pfam" id="PF15976"/>
    </source>
</evidence>
<feature type="domain" description="Pilus assembly protein C-terminal" evidence="1">
    <location>
        <begin position="389"/>
        <end position="458"/>
    </location>
</feature>
<sequence length="577" mass="64051">MNDTLLLGTNSRSDGDSIDVGAAAIYSNPNLSAAIYYNKLPGGIFYQSSLSLFGLNLDYEILDINGVDSLSNLVSAVYGQQSYDQIVLSYSFPIASGSVSIYGSKLHRDAGSFNRYDNDLYRKDSMYRDNYDYSMGNNDDYLSPDVSEYYTGEVDSTNLAVNYQTNIFNNISLNIGYSLSMSDQIRNKRDGIFSLNVSIPLGNDHLSYSGGYESSDRSNGRITNTISYHENELGLFSSVDSSGGSSLSNYLDGEQSETSLNGNISLNSDEFYASGYGNYSSQGNSNLSMTLESTSVISSEGFFQSKDFNDSYIIVNSDDFLDGIDEDENIGVLGLQVNNGRYMDRNITGETTLIGLDYFKSYKINLDNEISGYSSRDRDKSKTEMMFSYPGSVHTISNDVEEVTSFLSYFEDFNNKSLNNIKCLGEACISVSKVGDGIYSISLIKEQPFKMVSNDQFCFVGPDGIQGHQAKIKCFPTIETTDDGMQLVSSGLGKQGDYIYYLGALDEDIPDRIIISLKKANIEYIEYEFAQETHLFVRLKSISEREGELITLVQMNVINELQSYVSNDSEDNNFALK</sequence>